<evidence type="ECO:0000313" key="1">
    <source>
        <dbReference type="EMBL" id="MFB9739434.1"/>
    </source>
</evidence>
<proteinExistence type="predicted"/>
<dbReference type="InterPro" id="IPR012674">
    <property type="entry name" value="Calycin"/>
</dbReference>
<name>A0ABV5VNM3_9ACTN</name>
<evidence type="ECO:0000313" key="2">
    <source>
        <dbReference type="Proteomes" id="UP001589703"/>
    </source>
</evidence>
<comment type="caution">
    <text evidence="1">The sequence shown here is derived from an EMBL/GenBank/DDBJ whole genome shotgun (WGS) entry which is preliminary data.</text>
</comment>
<accession>A0ABV5VNM3</accession>
<dbReference type="RefSeq" id="WP_247473846.1">
    <property type="nucleotide sequence ID" value="NZ_JBHMAR010000117.1"/>
</dbReference>
<protein>
    <submittedName>
        <fullName evidence="1">Lipocalin/fatty-acid binding family protein</fullName>
    </submittedName>
</protein>
<gene>
    <name evidence="1" type="ORF">ACFFRO_30745</name>
</gene>
<dbReference type="Gene3D" id="2.40.128.20">
    <property type="match status" value="1"/>
</dbReference>
<keyword evidence="2" id="KW-1185">Reference proteome</keyword>
<dbReference type="SUPFAM" id="SSF50814">
    <property type="entry name" value="Lipocalins"/>
    <property type="match status" value="1"/>
</dbReference>
<dbReference type="Proteomes" id="UP001589703">
    <property type="component" value="Unassembled WGS sequence"/>
</dbReference>
<sequence length="134" mass="14760">MQNSKWDLASSPDDPAWDTFLTAMGVSETHRKKLAKIRPSEELRISGNVWTLTTRSELGDHEITFTLGEPVPATILYGGPDGTTVFTKDGGNKLVQTFRFEGKTATIIREYSNGRMKVSCATNGVSAERWYTGG</sequence>
<organism evidence="1 2">
    <name type="scientific">Streptomyces thermocoprophilus</name>
    <dbReference type="NCBI Taxonomy" id="78356"/>
    <lineage>
        <taxon>Bacteria</taxon>
        <taxon>Bacillati</taxon>
        <taxon>Actinomycetota</taxon>
        <taxon>Actinomycetes</taxon>
        <taxon>Kitasatosporales</taxon>
        <taxon>Streptomycetaceae</taxon>
        <taxon>Streptomyces</taxon>
    </lineage>
</organism>
<reference evidence="1 2" key="1">
    <citation type="submission" date="2024-09" db="EMBL/GenBank/DDBJ databases">
        <authorList>
            <person name="Sun Q."/>
            <person name="Mori K."/>
        </authorList>
    </citation>
    <scope>NUCLEOTIDE SEQUENCE [LARGE SCALE GENOMIC DNA]</scope>
    <source>
        <strain evidence="1 2">JCM 10918</strain>
    </source>
</reference>
<dbReference type="CDD" id="cd00742">
    <property type="entry name" value="FABP"/>
    <property type="match status" value="1"/>
</dbReference>
<dbReference type="EMBL" id="JBHMAR010000117">
    <property type="protein sequence ID" value="MFB9739434.1"/>
    <property type="molecule type" value="Genomic_DNA"/>
</dbReference>